<proteinExistence type="predicted"/>
<keyword evidence="1" id="KW-0732">Signal</keyword>
<protein>
    <recommendedName>
        <fullName evidence="3">Lipoprotein</fullName>
    </recommendedName>
</protein>
<evidence type="ECO:0000256" key="1">
    <source>
        <dbReference type="SAM" id="SignalP"/>
    </source>
</evidence>
<reference evidence="2" key="1">
    <citation type="submission" date="2020-02" db="EMBL/GenBank/DDBJ databases">
        <authorList>
            <person name="Gao J."/>
            <person name="Sun J."/>
        </authorList>
    </citation>
    <scope>NUCLEOTIDE SEQUENCE</scope>
    <source>
        <strain evidence="2">602-2</strain>
    </source>
</reference>
<evidence type="ECO:0008006" key="3">
    <source>
        <dbReference type="Google" id="ProtNLM"/>
    </source>
</evidence>
<feature type="signal peptide" evidence="1">
    <location>
        <begin position="1"/>
        <end position="21"/>
    </location>
</feature>
<sequence length="122" mass="13020">MRRLLLLTVLCAGGCASGVSSGDAPPSAWAVARIETGITAIEDIQAVGVGDSAGMARAARTRVRDLRCSPAEAGRFRCTYQTARRIAPDEWTPRTRTFERAAHVSPSQPQAEGWVVVEPAAR</sequence>
<name>A0A6G4QX88_9CAUL</name>
<gene>
    <name evidence="2" type="ORF">G5B46_10610</name>
</gene>
<evidence type="ECO:0000313" key="2">
    <source>
        <dbReference type="EMBL" id="NGM50059.1"/>
    </source>
</evidence>
<accession>A0A6G4QX88</accession>
<organism evidence="2">
    <name type="scientific">Caulobacter sp. 602-2</name>
    <dbReference type="NCBI Taxonomy" id="2710887"/>
    <lineage>
        <taxon>Bacteria</taxon>
        <taxon>Pseudomonadati</taxon>
        <taxon>Pseudomonadota</taxon>
        <taxon>Alphaproteobacteria</taxon>
        <taxon>Caulobacterales</taxon>
        <taxon>Caulobacteraceae</taxon>
        <taxon>Caulobacter</taxon>
    </lineage>
</organism>
<comment type="caution">
    <text evidence="2">The sequence shown here is derived from an EMBL/GenBank/DDBJ whole genome shotgun (WGS) entry which is preliminary data.</text>
</comment>
<dbReference type="AlphaFoldDB" id="A0A6G4QX88"/>
<feature type="chain" id="PRO_5026315533" description="Lipoprotein" evidence="1">
    <location>
        <begin position="22"/>
        <end position="122"/>
    </location>
</feature>
<dbReference type="EMBL" id="JAAKGT010000004">
    <property type="protein sequence ID" value="NGM50059.1"/>
    <property type="molecule type" value="Genomic_DNA"/>
</dbReference>
<dbReference type="RefSeq" id="WP_165258543.1">
    <property type="nucleotide sequence ID" value="NZ_JAAKGT010000004.1"/>
</dbReference>